<dbReference type="SUPFAM" id="SSF53335">
    <property type="entry name" value="S-adenosyl-L-methionine-dependent methyltransferases"/>
    <property type="match status" value="1"/>
</dbReference>
<dbReference type="STRING" id="1993.SAMN04489713_102682"/>
<protein>
    <submittedName>
        <fullName evidence="2">Methyltransferase domain-containing protein</fullName>
    </submittedName>
</protein>
<keyword evidence="2" id="KW-0808">Transferase</keyword>
<feature type="domain" description="Methyltransferase" evidence="1">
    <location>
        <begin position="49"/>
        <end position="149"/>
    </location>
</feature>
<keyword evidence="3" id="KW-1185">Reference proteome</keyword>
<dbReference type="eggNOG" id="COG4106">
    <property type="taxonomic scope" value="Bacteria"/>
</dbReference>
<name>A0A1I5AQL9_9ACTN</name>
<dbReference type="AlphaFoldDB" id="A0A1I5AQL9"/>
<dbReference type="InParanoid" id="A0A1I5AQL9"/>
<evidence type="ECO:0000313" key="2">
    <source>
        <dbReference type="EMBL" id="SFN64735.1"/>
    </source>
</evidence>
<dbReference type="RefSeq" id="WP_021598918.1">
    <property type="nucleotide sequence ID" value="NZ_FOVH01000002.1"/>
</dbReference>
<dbReference type="EMBL" id="FOVH01000002">
    <property type="protein sequence ID" value="SFN64735.1"/>
    <property type="molecule type" value="Genomic_DNA"/>
</dbReference>
<evidence type="ECO:0000313" key="3">
    <source>
        <dbReference type="Proteomes" id="UP000183413"/>
    </source>
</evidence>
<dbReference type="PANTHER" id="PTHR43591">
    <property type="entry name" value="METHYLTRANSFERASE"/>
    <property type="match status" value="1"/>
</dbReference>
<dbReference type="Gene3D" id="3.40.50.150">
    <property type="entry name" value="Vaccinia Virus protein VP39"/>
    <property type="match status" value="1"/>
</dbReference>
<accession>A0A1I5AQL9</accession>
<dbReference type="Pfam" id="PF13649">
    <property type="entry name" value="Methyltransf_25"/>
    <property type="match status" value="1"/>
</dbReference>
<reference evidence="2 3" key="1">
    <citation type="submission" date="2016-10" db="EMBL/GenBank/DDBJ databases">
        <authorList>
            <person name="de Groot N.N."/>
        </authorList>
    </citation>
    <scope>NUCLEOTIDE SEQUENCE [LARGE SCALE GENOMIC DNA]</scope>
    <source>
        <strain evidence="2 3">DSM 43067</strain>
    </source>
</reference>
<dbReference type="GO" id="GO:0032259">
    <property type="term" value="P:methylation"/>
    <property type="evidence" value="ECO:0007669"/>
    <property type="project" value="UniProtKB-KW"/>
</dbReference>
<dbReference type="CDD" id="cd02440">
    <property type="entry name" value="AdoMet_MTases"/>
    <property type="match status" value="1"/>
</dbReference>
<gene>
    <name evidence="2" type="ORF">SAMN04489713_102682</name>
</gene>
<keyword evidence="2" id="KW-0489">Methyltransferase</keyword>
<dbReference type="InterPro" id="IPR041698">
    <property type="entry name" value="Methyltransf_25"/>
</dbReference>
<sequence>MTLLGREAAGTWIARWDAQQEGYVPDREDRFTVMIDAVEAAAERPDPLVLDLGCGPGSLAGRILDRIPAATVVAIDADPLLLSLGRAVHAGRDGIAFTTLDLREPGWAARLRLPRQADAAVSTTALHWISPADLRVVYAELATVLRPGGLFLNGDDLHADDATPGLDRLEGAVRERAAARRHAAVPRPETWAQWWEAIGADPAFAGLRAQSADDVTGHHGAPARLLSAHTEALRTAGFTEIGTLWQHGHNRLLAALLPV</sequence>
<dbReference type="InterPro" id="IPR029063">
    <property type="entry name" value="SAM-dependent_MTases_sf"/>
</dbReference>
<organism evidence="2 3">
    <name type="scientific">Actinomadura madurae</name>
    <dbReference type="NCBI Taxonomy" id="1993"/>
    <lineage>
        <taxon>Bacteria</taxon>
        <taxon>Bacillati</taxon>
        <taxon>Actinomycetota</taxon>
        <taxon>Actinomycetes</taxon>
        <taxon>Streptosporangiales</taxon>
        <taxon>Thermomonosporaceae</taxon>
        <taxon>Actinomadura</taxon>
    </lineage>
</organism>
<dbReference type="Proteomes" id="UP000183413">
    <property type="component" value="Unassembled WGS sequence"/>
</dbReference>
<proteinExistence type="predicted"/>
<evidence type="ECO:0000259" key="1">
    <source>
        <dbReference type="Pfam" id="PF13649"/>
    </source>
</evidence>
<dbReference type="GO" id="GO:0008168">
    <property type="term" value="F:methyltransferase activity"/>
    <property type="evidence" value="ECO:0007669"/>
    <property type="project" value="UniProtKB-KW"/>
</dbReference>